<dbReference type="PATRIC" id="fig|762967.3.peg.1005"/>
<dbReference type="Pfam" id="PF03313">
    <property type="entry name" value="SDH_alpha"/>
    <property type="match status" value="1"/>
</dbReference>
<organism evidence="3 4">
    <name type="scientific">Sutterella parvirubra YIT 11816</name>
    <dbReference type="NCBI Taxonomy" id="762967"/>
    <lineage>
        <taxon>Bacteria</taxon>
        <taxon>Pseudomonadati</taxon>
        <taxon>Pseudomonadota</taxon>
        <taxon>Betaproteobacteria</taxon>
        <taxon>Burkholderiales</taxon>
        <taxon>Sutterellaceae</taxon>
        <taxon>Sutterella</taxon>
    </lineage>
</organism>
<dbReference type="HAMAP" id="MF_01845">
    <property type="entry name" value="UPF0597"/>
    <property type="match status" value="1"/>
</dbReference>
<evidence type="ECO:0000259" key="2">
    <source>
        <dbReference type="Pfam" id="PF03313"/>
    </source>
</evidence>
<protein>
    <recommendedName>
        <fullName evidence="1">UPF0597 protein HMPREF9440_01274</fullName>
    </recommendedName>
</protein>
<dbReference type="PIRSF" id="PIRSF006054">
    <property type="entry name" value="UCP006054"/>
    <property type="match status" value="1"/>
</dbReference>
<dbReference type="STRING" id="762967.HMPREF9440_01274"/>
<dbReference type="PANTHER" id="PTHR30501">
    <property type="entry name" value="UPF0597 PROTEIN YHAM"/>
    <property type="match status" value="1"/>
</dbReference>
<dbReference type="AlphaFoldDB" id="H3KEV9"/>
<dbReference type="InterPro" id="IPR005130">
    <property type="entry name" value="Ser_deHydtase-like_asu"/>
</dbReference>
<dbReference type="GO" id="GO:0019450">
    <property type="term" value="P:L-cysteine catabolic process to pyruvate"/>
    <property type="evidence" value="ECO:0007669"/>
    <property type="project" value="TreeGrafter"/>
</dbReference>
<dbReference type="EMBL" id="AFBQ01000175">
    <property type="protein sequence ID" value="EHY31361.1"/>
    <property type="molecule type" value="Genomic_DNA"/>
</dbReference>
<evidence type="ECO:0000313" key="4">
    <source>
        <dbReference type="Proteomes" id="UP000004956"/>
    </source>
</evidence>
<gene>
    <name evidence="3" type="ORF">HMPREF9440_01274</name>
</gene>
<dbReference type="InterPro" id="IPR021144">
    <property type="entry name" value="UPF0597"/>
</dbReference>
<reference evidence="3 4" key="1">
    <citation type="submission" date="2011-11" db="EMBL/GenBank/DDBJ databases">
        <authorList>
            <person name="Weinstock G."/>
            <person name="Sodergren E."/>
            <person name="Clifton S."/>
            <person name="Fulton L."/>
            <person name="Fulton B."/>
            <person name="Courtney L."/>
            <person name="Fronick C."/>
            <person name="Harrison M."/>
            <person name="Strong C."/>
            <person name="Farmer C."/>
            <person name="Delahaunty K."/>
            <person name="Markovic C."/>
            <person name="Hall O."/>
            <person name="Minx P."/>
            <person name="Tomlinson C."/>
            <person name="Mitreva M."/>
            <person name="Hou S."/>
            <person name="Chen J."/>
            <person name="Wollam A."/>
            <person name="Pepin K.H."/>
            <person name="Johnson M."/>
            <person name="Bhonagiri V."/>
            <person name="Zhang X."/>
            <person name="Suruliraj S."/>
            <person name="Warren W."/>
            <person name="Chinwalla A."/>
            <person name="Mardis E.R."/>
            <person name="Wilson R.K."/>
        </authorList>
    </citation>
    <scope>NUCLEOTIDE SEQUENCE [LARGE SCALE GENOMIC DNA]</scope>
    <source>
        <strain evidence="3 4">YIT 11816</strain>
    </source>
</reference>
<sequence length="418" mass="44054">MTTFDVYNAALADELLPAMGCTEPIALAYAGAICAKRLGGFPETIRVEVSRNIIKNVKSVVVPNTEGLRGIEAAVVAGLVSARPEAALEVLSGVTPDEKKEIHERLASQKMEVVPSDEPDVFFIRLTTTRAGKTVTVVIRTSHTNVTRIEEDGEAVFLKNDHAEEEEAPELWHISELIRAARTMPLDVSRPLLERQIAANMAIAEEGLKTPWGAGVGRVILSRNPEDPAVRARAWAAAASDARMNGCELPVVIVSGSGNQGITASVPVVIFAQSLKSSEEELLRAVLLSDLVTIALKQGIGKLSAYCGAVSAGCGAGAGIAMLKGYADNEIADVVSNALATTSGLICDGAKSSCAAKIAMSVEGALMALDMVAQEKVFREGDGIVQHTVDETAEAVGRIASRGMVTTDKEIIRVMLGL</sequence>
<comment type="caution">
    <text evidence="3">The sequence shown here is derived from an EMBL/GenBank/DDBJ whole genome shotgun (WGS) entry which is preliminary data.</text>
</comment>
<accession>H3KEV9</accession>
<name>H3KEV9_9BURK</name>
<dbReference type="OrthoDB" id="41906at2"/>
<dbReference type="Proteomes" id="UP000004956">
    <property type="component" value="Unassembled WGS sequence"/>
</dbReference>
<comment type="similarity">
    <text evidence="1">Belongs to the UPF0597 family.</text>
</comment>
<dbReference type="GO" id="GO:0080146">
    <property type="term" value="F:L-cysteine desulfhydrase activity"/>
    <property type="evidence" value="ECO:0007669"/>
    <property type="project" value="TreeGrafter"/>
</dbReference>
<feature type="domain" description="Serine dehydratase-like alpha subunit" evidence="2">
    <location>
        <begin position="86"/>
        <end position="412"/>
    </location>
</feature>
<evidence type="ECO:0000256" key="1">
    <source>
        <dbReference type="HAMAP-Rule" id="MF_01845"/>
    </source>
</evidence>
<dbReference type="HOGENOM" id="CLU_051840_0_0_4"/>
<dbReference type="PANTHER" id="PTHR30501:SF2">
    <property type="entry name" value="UPF0597 PROTEIN YHAM"/>
    <property type="match status" value="1"/>
</dbReference>
<keyword evidence="4" id="KW-1185">Reference proteome</keyword>
<evidence type="ECO:0000313" key="3">
    <source>
        <dbReference type="EMBL" id="EHY31361.1"/>
    </source>
</evidence>
<proteinExistence type="inferred from homology"/>
<dbReference type="RefSeq" id="WP_008542158.1">
    <property type="nucleotide sequence ID" value="NZ_JH604955.1"/>
</dbReference>